<name>A0A0G4F1C2_VITBC</name>
<dbReference type="Proteomes" id="UP000041254">
    <property type="component" value="Unassembled WGS sequence"/>
</dbReference>
<reference evidence="1 2" key="1">
    <citation type="submission" date="2014-11" db="EMBL/GenBank/DDBJ databases">
        <authorList>
            <person name="Zhu J."/>
            <person name="Qi W."/>
            <person name="Song R."/>
        </authorList>
    </citation>
    <scope>NUCLEOTIDE SEQUENCE [LARGE SCALE GENOMIC DNA]</scope>
</reference>
<evidence type="ECO:0008006" key="3">
    <source>
        <dbReference type="Google" id="ProtNLM"/>
    </source>
</evidence>
<protein>
    <recommendedName>
        <fullName evidence="3">TLDc domain-containing protein</fullName>
    </recommendedName>
</protein>
<evidence type="ECO:0000313" key="2">
    <source>
        <dbReference type="Proteomes" id="UP000041254"/>
    </source>
</evidence>
<sequence>VVDFLRRRRLAPDAVTPLPSTDDWPQLLSAFEMYDLMECVYLTMIGKSHSRIQCLFRSSQHGWSHEALLDRVAGGEGGRLFVIEPERKSDVRRHIFACLIDGPLIAPADPTAAVRTGRLVTFYSISGAFKDEEGIVKTTLPHDWQLVEVSGPQGAAKATDGGGGNVAIGGGRLWLGHGQNGRPAADLRSCKQWEKRDELPAGKTYLGSYDTNGRATLAGSHSFTAQRLEVYEVSTTRPAEPILSDAKLQELMNMTGNANATPKLLYKGACDGWMYPTMLTKVGTATNLLLVTKDTGDHVIAAHINGQLKQPADATGVEKTKCPLALYSVCGAFSEADGITHIAVPHNQQYLKVAGPQGVVKATNDGCSGGSVVIGGGRLWLGWGWPDCRPAGDLRRCYQWLKRDELPAGATYRGSYDTIDGWATMAAAHCFTCVDMEIYTLQQASAGSG</sequence>
<accession>A0A0G4F1C2</accession>
<gene>
    <name evidence="1" type="ORF">Vbra_14301</name>
</gene>
<organism evidence="1 2">
    <name type="scientific">Vitrella brassicaformis (strain CCMP3155)</name>
    <dbReference type="NCBI Taxonomy" id="1169540"/>
    <lineage>
        <taxon>Eukaryota</taxon>
        <taxon>Sar</taxon>
        <taxon>Alveolata</taxon>
        <taxon>Colpodellida</taxon>
        <taxon>Vitrellaceae</taxon>
        <taxon>Vitrella</taxon>
    </lineage>
</organism>
<proteinExistence type="predicted"/>
<evidence type="ECO:0000313" key="1">
    <source>
        <dbReference type="EMBL" id="CEM05691.1"/>
    </source>
</evidence>
<feature type="non-terminal residue" evidence="1">
    <location>
        <position position="1"/>
    </location>
</feature>
<dbReference type="AlphaFoldDB" id="A0A0G4F1C2"/>
<dbReference type="VEuPathDB" id="CryptoDB:Vbra_14301"/>
<dbReference type="InParanoid" id="A0A0G4F1C2"/>
<dbReference type="EMBL" id="CDMY01000362">
    <property type="protein sequence ID" value="CEM05691.1"/>
    <property type="molecule type" value="Genomic_DNA"/>
</dbReference>
<keyword evidence="2" id="KW-1185">Reference proteome</keyword>